<evidence type="ECO:0000313" key="2">
    <source>
        <dbReference type="EMBL" id="RAI29609.1"/>
    </source>
</evidence>
<gene>
    <name evidence="2" type="ORF">CH339_02905</name>
</gene>
<accession>A0A327JSX9</accession>
<name>A0A327JSX9_9HYPH</name>
<organism evidence="2 3">
    <name type="scientific">Rhodobium orientis</name>
    <dbReference type="NCBI Taxonomy" id="34017"/>
    <lineage>
        <taxon>Bacteria</taxon>
        <taxon>Pseudomonadati</taxon>
        <taxon>Pseudomonadota</taxon>
        <taxon>Alphaproteobacteria</taxon>
        <taxon>Hyphomicrobiales</taxon>
        <taxon>Rhodobiaceae</taxon>
        <taxon>Rhodobium</taxon>
    </lineage>
</organism>
<reference evidence="2 3" key="1">
    <citation type="submission" date="2017-07" db="EMBL/GenBank/DDBJ databases">
        <title>Draft Genome Sequences of Select Purple Nonsulfur Bacteria.</title>
        <authorList>
            <person name="Lasarre B."/>
            <person name="Mckinlay J.B."/>
        </authorList>
    </citation>
    <scope>NUCLEOTIDE SEQUENCE [LARGE SCALE GENOMIC DNA]</scope>
    <source>
        <strain evidence="2 3">DSM 11290</strain>
    </source>
</reference>
<keyword evidence="1" id="KW-1133">Transmembrane helix</keyword>
<dbReference type="Proteomes" id="UP000249299">
    <property type="component" value="Unassembled WGS sequence"/>
</dbReference>
<comment type="caution">
    <text evidence="2">The sequence shown here is derived from an EMBL/GenBank/DDBJ whole genome shotgun (WGS) entry which is preliminary data.</text>
</comment>
<evidence type="ECO:0000313" key="3">
    <source>
        <dbReference type="Proteomes" id="UP000249299"/>
    </source>
</evidence>
<dbReference type="AlphaFoldDB" id="A0A327JSX9"/>
<keyword evidence="1" id="KW-0472">Membrane</keyword>
<keyword evidence="1" id="KW-0812">Transmembrane</keyword>
<evidence type="ECO:0000256" key="1">
    <source>
        <dbReference type="SAM" id="Phobius"/>
    </source>
</evidence>
<dbReference type="EMBL" id="NPEV01000003">
    <property type="protein sequence ID" value="RAI29609.1"/>
    <property type="molecule type" value="Genomic_DNA"/>
</dbReference>
<protein>
    <submittedName>
        <fullName evidence="2">Uncharacterized protein</fullName>
    </submittedName>
</protein>
<feature type="transmembrane region" description="Helical" evidence="1">
    <location>
        <begin position="20"/>
        <end position="42"/>
    </location>
</feature>
<keyword evidence="3" id="KW-1185">Reference proteome</keyword>
<sequence>MWATLFWARKFWFGGAQMILRAMFLILAIVVPDASLACLAPIRMDLRDILKADAVVVGELTARRVVERNTGGTKYYVVKLTFRIDEVLAGDAPSNQTIEIIEYNKRYLERSYVVTSSYVVALERSATGASKTSDQDPLHIMQRHCVGGPFLFEKDGEIGRAVRDIFDGKGDATAEAEAYAKGLDLMGGQSIF</sequence>
<proteinExistence type="predicted"/>